<evidence type="ECO:0000313" key="1">
    <source>
        <dbReference type="EMBL" id="MCA6066078.1"/>
    </source>
</evidence>
<proteinExistence type="predicted"/>
<comment type="caution">
    <text evidence="1">The sequence shown here is derived from an EMBL/GenBank/DDBJ whole genome shotgun (WGS) entry which is preliminary data.</text>
</comment>
<sequence>MAHRNFKKEDFVKNQSGEFQLEFQEGNIGEGVDLIVERKNENGEYEVLQAEIKRHNKLIMIRWSEPFDGRILFDE</sequence>
<dbReference type="EMBL" id="JAERSE020000001">
    <property type="protein sequence ID" value="MCA6066078.1"/>
    <property type="molecule type" value="Genomic_DNA"/>
</dbReference>
<gene>
    <name evidence="1" type="ORF">JI747_002740</name>
</gene>
<accession>A0ABS7ZXX9</accession>
<name>A0ABS7ZXX9_9FLAO</name>
<dbReference type="RefSeq" id="WP_225686111.1">
    <property type="nucleotide sequence ID" value="NZ_JAERSE020000001.1"/>
</dbReference>
<keyword evidence="2" id="KW-1185">Reference proteome</keyword>
<organism evidence="1 2">
    <name type="scientific">Chryseobacterium tagetis</name>
    <dbReference type="NCBI Taxonomy" id="2801334"/>
    <lineage>
        <taxon>Bacteria</taxon>
        <taxon>Pseudomonadati</taxon>
        <taxon>Bacteroidota</taxon>
        <taxon>Flavobacteriia</taxon>
        <taxon>Flavobacteriales</taxon>
        <taxon>Weeksellaceae</taxon>
        <taxon>Chryseobacterium group</taxon>
        <taxon>Chryseobacterium</taxon>
    </lineage>
</organism>
<protein>
    <submittedName>
        <fullName evidence="1">Glutathione synthase</fullName>
    </submittedName>
</protein>
<evidence type="ECO:0000313" key="2">
    <source>
        <dbReference type="Proteomes" id="UP000618240"/>
    </source>
</evidence>
<reference evidence="1 2" key="1">
    <citation type="submission" date="2021-09" db="EMBL/GenBank/DDBJ databases">
        <title>Genome sequencing and assembly of Chryseobacterium sp. RG1.</title>
        <authorList>
            <person name="Chhetri G."/>
        </authorList>
    </citation>
    <scope>NUCLEOTIDE SEQUENCE [LARGE SCALE GENOMIC DNA]</scope>
    <source>
        <strain evidence="1 2">RG1</strain>
    </source>
</reference>
<dbReference type="Proteomes" id="UP000618240">
    <property type="component" value="Unassembled WGS sequence"/>
</dbReference>